<feature type="DNA-binding region" description="H-T-H motif" evidence="2">
    <location>
        <begin position="32"/>
        <end position="51"/>
    </location>
</feature>
<dbReference type="AlphaFoldDB" id="A0A519BNW8"/>
<evidence type="ECO:0000259" key="3">
    <source>
        <dbReference type="PROSITE" id="PS50977"/>
    </source>
</evidence>
<gene>
    <name evidence="4" type="ORF">EVG15_03880</name>
</gene>
<dbReference type="EMBL" id="SGBB01000004">
    <property type="protein sequence ID" value="RZD18960.1"/>
    <property type="molecule type" value="Genomic_DNA"/>
</dbReference>
<evidence type="ECO:0000313" key="4">
    <source>
        <dbReference type="EMBL" id="RZD18960.1"/>
    </source>
</evidence>
<proteinExistence type="predicted"/>
<accession>A0A519BNW8</accession>
<sequence>MKTNEERSALTREEILKKAMKLFVAKGYYNTSIRDIAKESKMSTGAIYHHFESKEGIAAELFDRIVLLLSNLFNKIINSKDTTKNRIKELVFNLLKMAQDDKIVLEYALNVKHKEIIKGGKPICSSGPFETLLTFLKNEMEKGNIRKIDPYVATVCLTGIPVRLIQIKWDNVINKPLDEYKNEVFECVWSVLKPDNC</sequence>
<dbReference type="GO" id="GO:0003677">
    <property type="term" value="F:DNA binding"/>
    <property type="evidence" value="ECO:0007669"/>
    <property type="project" value="UniProtKB-UniRule"/>
</dbReference>
<feature type="domain" description="HTH tetR-type" evidence="3">
    <location>
        <begin position="9"/>
        <end position="69"/>
    </location>
</feature>
<evidence type="ECO:0000256" key="2">
    <source>
        <dbReference type="PROSITE-ProRule" id="PRU00335"/>
    </source>
</evidence>
<dbReference type="PANTHER" id="PTHR43479">
    <property type="entry name" value="ACREF/ENVCD OPERON REPRESSOR-RELATED"/>
    <property type="match status" value="1"/>
</dbReference>
<reference evidence="4 5" key="1">
    <citation type="journal article" date="2019" name="ISME J.">
        <title>Insights into ecological role of a new deltaproteobacterial order Candidatus Acidulodesulfobacterales by metagenomics and metatranscriptomics.</title>
        <authorList>
            <person name="Tan S."/>
            <person name="Liu J."/>
            <person name="Fang Y."/>
            <person name="Hedlund B.P."/>
            <person name="Lian Z.H."/>
            <person name="Huang L.Y."/>
            <person name="Li J.T."/>
            <person name="Huang L.N."/>
            <person name="Li W.J."/>
            <person name="Jiang H.C."/>
            <person name="Dong H.L."/>
            <person name="Shu W.S."/>
        </authorList>
    </citation>
    <scope>NUCLEOTIDE SEQUENCE [LARGE SCALE GENOMIC DNA]</scope>
    <source>
        <strain evidence="4">AP1</strain>
    </source>
</reference>
<dbReference type="SUPFAM" id="SSF46689">
    <property type="entry name" value="Homeodomain-like"/>
    <property type="match status" value="1"/>
</dbReference>
<dbReference type="PANTHER" id="PTHR43479:SF11">
    <property type="entry name" value="ACREF_ENVCD OPERON REPRESSOR-RELATED"/>
    <property type="match status" value="1"/>
</dbReference>
<keyword evidence="1 2" id="KW-0238">DNA-binding</keyword>
<comment type="caution">
    <text evidence="4">The sequence shown here is derived from an EMBL/GenBank/DDBJ whole genome shotgun (WGS) entry which is preliminary data.</text>
</comment>
<dbReference type="InterPro" id="IPR001647">
    <property type="entry name" value="HTH_TetR"/>
</dbReference>
<dbReference type="PRINTS" id="PR00455">
    <property type="entry name" value="HTHTETR"/>
</dbReference>
<name>A0A519BNW8_9DELT</name>
<evidence type="ECO:0000256" key="1">
    <source>
        <dbReference type="ARBA" id="ARBA00023125"/>
    </source>
</evidence>
<dbReference type="PROSITE" id="PS50977">
    <property type="entry name" value="HTH_TETR_2"/>
    <property type="match status" value="1"/>
</dbReference>
<organism evidence="4 5">
    <name type="scientific">Candidatus Acididesulfobacter diazotrophicus</name>
    <dbReference type="NCBI Taxonomy" id="2597226"/>
    <lineage>
        <taxon>Bacteria</taxon>
        <taxon>Deltaproteobacteria</taxon>
        <taxon>Candidatus Acidulodesulfobacterales</taxon>
        <taxon>Candidatus Acididesulfobacter</taxon>
    </lineage>
</organism>
<dbReference type="InterPro" id="IPR050624">
    <property type="entry name" value="HTH-type_Tx_Regulator"/>
</dbReference>
<protein>
    <submittedName>
        <fullName evidence="4">TetR/AcrR family transcriptional regulator</fullName>
    </submittedName>
</protein>
<dbReference type="Pfam" id="PF00440">
    <property type="entry name" value="TetR_N"/>
    <property type="match status" value="1"/>
</dbReference>
<dbReference type="InterPro" id="IPR009057">
    <property type="entry name" value="Homeodomain-like_sf"/>
</dbReference>
<evidence type="ECO:0000313" key="5">
    <source>
        <dbReference type="Proteomes" id="UP000319296"/>
    </source>
</evidence>
<dbReference type="Gene3D" id="1.10.357.10">
    <property type="entry name" value="Tetracycline Repressor, domain 2"/>
    <property type="match status" value="1"/>
</dbReference>
<dbReference type="Proteomes" id="UP000319296">
    <property type="component" value="Unassembled WGS sequence"/>
</dbReference>